<proteinExistence type="predicted"/>
<dbReference type="OrthoDB" id="1048580at2"/>
<keyword evidence="3" id="KW-1185">Reference proteome</keyword>
<gene>
    <name evidence="2" type="ORF">D0817_12645</name>
</gene>
<dbReference type="Proteomes" id="UP000288102">
    <property type="component" value="Unassembled WGS sequence"/>
</dbReference>
<evidence type="ECO:0000256" key="1">
    <source>
        <dbReference type="SAM" id="SignalP"/>
    </source>
</evidence>
<keyword evidence="1" id="KW-0732">Signal</keyword>
<sequence length="352" mass="41644">MYTKINLALAVLLFTVVCYSQGNNPKNSALDKDLYRYHLKDSVKSVKYSRIVYKEDLDMKARNDLYSDAFSYRDTYHVLHFNRYGMSLDESLAGDTIQYDEKDLQIKAGHTVKTQMPSPAYKNNLLKANTVTWNISHCYVNDSFSGTTQLSYKYLFDKNGNITAEKQYFPLGDRDTITTKYDEKDLYETTKYIYDAKGNLIQQRLFPKEENPPYYTYKDGAYEVWNYEYDAKNRLNRTTKSQGGETIFEEKYKYHPTENYITEKYVFEENGLGFSLYENFKTLNLFYNKSGDVMESDYFKKSDYDNSVTTKKIFYEYEFDSHNNWVSCKLRFDSKNNEVTASVKRSILYYEK</sequence>
<protein>
    <recommendedName>
        <fullName evidence="4">Sugar-binding protein</fullName>
    </recommendedName>
</protein>
<dbReference type="RefSeq" id="WP_127338706.1">
    <property type="nucleotide sequence ID" value="NZ_QWDM01000007.1"/>
</dbReference>
<name>A0A434A6S0_9FLAO</name>
<dbReference type="EMBL" id="QWDM01000007">
    <property type="protein sequence ID" value="RUT70027.1"/>
    <property type="molecule type" value="Genomic_DNA"/>
</dbReference>
<evidence type="ECO:0000313" key="3">
    <source>
        <dbReference type="Proteomes" id="UP000288102"/>
    </source>
</evidence>
<evidence type="ECO:0000313" key="2">
    <source>
        <dbReference type="EMBL" id="RUT70027.1"/>
    </source>
</evidence>
<dbReference type="AlphaFoldDB" id="A0A434A6S0"/>
<organism evidence="2 3">
    <name type="scientific">Flavobacterium cupreum</name>
    <dbReference type="NCBI Taxonomy" id="2133766"/>
    <lineage>
        <taxon>Bacteria</taxon>
        <taxon>Pseudomonadati</taxon>
        <taxon>Bacteroidota</taxon>
        <taxon>Flavobacteriia</taxon>
        <taxon>Flavobacteriales</taxon>
        <taxon>Flavobacteriaceae</taxon>
        <taxon>Flavobacterium</taxon>
    </lineage>
</organism>
<evidence type="ECO:0008006" key="4">
    <source>
        <dbReference type="Google" id="ProtNLM"/>
    </source>
</evidence>
<comment type="caution">
    <text evidence="2">The sequence shown here is derived from an EMBL/GenBank/DDBJ whole genome shotgun (WGS) entry which is preliminary data.</text>
</comment>
<feature type="chain" id="PRO_5019377876" description="Sugar-binding protein" evidence="1">
    <location>
        <begin position="23"/>
        <end position="352"/>
    </location>
</feature>
<feature type="signal peptide" evidence="1">
    <location>
        <begin position="1"/>
        <end position="22"/>
    </location>
</feature>
<accession>A0A434A6S0</accession>
<reference evidence="3" key="1">
    <citation type="journal article" date="2019" name="Syst. Appl. Microbiol.">
        <title>Flavobacterium circumlabens sp. nov. and Flavobacterium cupreum sp. nov., two psychrotrophic species isolated from Antarctic environmental samples.</title>
        <authorList>
            <person name="Kralova S."/>
            <person name="Busse H.-J."/>
            <person name="Svec P."/>
            <person name="Maslanova I."/>
            <person name="Stankova E."/>
            <person name="Bartak M."/>
            <person name="Sedlacek I."/>
        </authorList>
    </citation>
    <scope>NUCLEOTIDE SEQUENCE [LARGE SCALE GENOMIC DNA]</scope>
    <source>
        <strain evidence="3">CCM 8825</strain>
    </source>
</reference>